<protein>
    <submittedName>
        <fullName evidence="1">Uncharacterized protein</fullName>
    </submittedName>
</protein>
<dbReference type="EMBL" id="JAUQSY010000006">
    <property type="protein sequence ID" value="MDO7875214.1"/>
    <property type="molecule type" value="Genomic_DNA"/>
</dbReference>
<name>A0ABT9BBY9_9BACT</name>
<proteinExistence type="predicted"/>
<dbReference type="Proteomes" id="UP001176429">
    <property type="component" value="Unassembled WGS sequence"/>
</dbReference>
<sequence length="186" mass="21657">MRPETDCTPEARYLQADAYCSDDALNALQAKCVHHRNLENGDAYERFMNWKRQANEILVLTWNAYADLIVPKKFDCIFCLANPQDYTLVNYELTQSILLLGDLYPINSIEQGHKHLGVLTFEQEVPAIFGWLHQEDGSYCKPIENREKLGFCMAHDLPAITERLEKVAKLRSQYGSEWWKYDEYSN</sequence>
<evidence type="ECO:0000313" key="1">
    <source>
        <dbReference type="EMBL" id="MDO7875214.1"/>
    </source>
</evidence>
<comment type="caution">
    <text evidence="1">The sequence shown here is derived from an EMBL/GenBank/DDBJ whole genome shotgun (WGS) entry which is preliminary data.</text>
</comment>
<dbReference type="RefSeq" id="WP_305006531.1">
    <property type="nucleotide sequence ID" value="NZ_JAUQSY010000006.1"/>
</dbReference>
<organism evidence="1 2">
    <name type="scientific">Hymenobacter aranciens</name>
    <dbReference type="NCBI Taxonomy" id="3063996"/>
    <lineage>
        <taxon>Bacteria</taxon>
        <taxon>Pseudomonadati</taxon>
        <taxon>Bacteroidota</taxon>
        <taxon>Cytophagia</taxon>
        <taxon>Cytophagales</taxon>
        <taxon>Hymenobacteraceae</taxon>
        <taxon>Hymenobacter</taxon>
    </lineage>
</organism>
<gene>
    <name evidence="1" type="ORF">Q5H93_10765</name>
</gene>
<keyword evidence="2" id="KW-1185">Reference proteome</keyword>
<accession>A0ABT9BBY9</accession>
<reference evidence="1" key="1">
    <citation type="submission" date="2023-07" db="EMBL/GenBank/DDBJ databases">
        <authorList>
            <person name="Kim M.K."/>
        </authorList>
    </citation>
    <scope>NUCLEOTIDE SEQUENCE</scope>
    <source>
        <strain evidence="1">ASUV-10-1</strain>
    </source>
</reference>
<evidence type="ECO:0000313" key="2">
    <source>
        <dbReference type="Proteomes" id="UP001176429"/>
    </source>
</evidence>